<proteinExistence type="predicted"/>
<dbReference type="InterPro" id="IPR036866">
    <property type="entry name" value="RibonucZ/Hydroxyglut_hydro"/>
</dbReference>
<dbReference type="PANTHER" id="PTHR43546">
    <property type="entry name" value="UPF0173 METAL-DEPENDENT HYDROLASE MJ1163-RELATED"/>
    <property type="match status" value="1"/>
</dbReference>
<protein>
    <submittedName>
        <fullName evidence="1">MBL fold metallo-hydrolase</fullName>
    </submittedName>
</protein>
<sequence>MTVRFDAVTVDWLGYATVRLEGQTGAVVYMDPGRYGVLEGYDAGDGDLILVTHDHHYDPDGIRRVARDDALVVVYEAVDADRIDRDVEPPEELPYTVERVRADESFAVGPLDLFTTPAYNHPDGPHTTADGEPIHPRGFGCGYGVTIDGVTAFWPGDTDVLEFHEELAVDVLLSPIGGSFTMDREEAADLAARMDPGLVVPIHYDTFEALETDEEAFVVDVARRGVPVALENP</sequence>
<name>A0ABD5NW66_9EURY</name>
<dbReference type="GeneID" id="71855169"/>
<accession>A0ABD5NW66</accession>
<dbReference type="InterPro" id="IPR050114">
    <property type="entry name" value="UPF0173_UPF0282_UlaG_hydrolase"/>
</dbReference>
<evidence type="ECO:0000313" key="2">
    <source>
        <dbReference type="Proteomes" id="UP001595821"/>
    </source>
</evidence>
<dbReference type="Pfam" id="PF13483">
    <property type="entry name" value="Lactamase_B_3"/>
    <property type="match status" value="1"/>
</dbReference>
<organism evidence="1 2">
    <name type="scientific">Natribaculum luteum</name>
    <dbReference type="NCBI Taxonomy" id="1586232"/>
    <lineage>
        <taxon>Archaea</taxon>
        <taxon>Methanobacteriati</taxon>
        <taxon>Methanobacteriota</taxon>
        <taxon>Stenosarchaea group</taxon>
        <taxon>Halobacteria</taxon>
        <taxon>Halobacteriales</taxon>
        <taxon>Natrialbaceae</taxon>
        <taxon>Natribaculum</taxon>
    </lineage>
</organism>
<dbReference type="Gene3D" id="3.60.15.10">
    <property type="entry name" value="Ribonuclease Z/Hydroxyacylglutathione hydrolase-like"/>
    <property type="match status" value="1"/>
</dbReference>
<reference evidence="1 2" key="1">
    <citation type="journal article" date="2014" name="Int. J. Syst. Evol. Microbiol.">
        <title>Complete genome sequence of Corynebacterium casei LMG S-19264T (=DSM 44701T), isolated from a smear-ripened cheese.</title>
        <authorList>
            <consortium name="US DOE Joint Genome Institute (JGI-PGF)"/>
            <person name="Walter F."/>
            <person name="Albersmeier A."/>
            <person name="Kalinowski J."/>
            <person name="Ruckert C."/>
        </authorList>
    </citation>
    <scope>NUCLEOTIDE SEQUENCE [LARGE SCALE GENOMIC DNA]</scope>
    <source>
        <strain evidence="1 2">IBRC-M 10912</strain>
    </source>
</reference>
<dbReference type="PANTHER" id="PTHR43546:SF8">
    <property type="entry name" value="METALLO-BETA-LACTAMASE DOMAIN-CONTAINING PROTEIN"/>
    <property type="match status" value="1"/>
</dbReference>
<evidence type="ECO:0000313" key="1">
    <source>
        <dbReference type="EMBL" id="MFC4245874.1"/>
    </source>
</evidence>
<gene>
    <name evidence="1" type="ORF">ACFOZ7_02450</name>
</gene>
<comment type="caution">
    <text evidence="1">The sequence shown here is derived from an EMBL/GenBank/DDBJ whole genome shotgun (WGS) entry which is preliminary data.</text>
</comment>
<dbReference type="RefSeq" id="WP_246968508.1">
    <property type="nucleotide sequence ID" value="NZ_CP095397.1"/>
</dbReference>
<dbReference type="AlphaFoldDB" id="A0ABD5NW66"/>
<dbReference type="EMBL" id="JBHSDJ010000003">
    <property type="protein sequence ID" value="MFC4245874.1"/>
    <property type="molecule type" value="Genomic_DNA"/>
</dbReference>
<dbReference type="SUPFAM" id="SSF56281">
    <property type="entry name" value="Metallo-hydrolase/oxidoreductase"/>
    <property type="match status" value="1"/>
</dbReference>
<dbReference type="Proteomes" id="UP001595821">
    <property type="component" value="Unassembled WGS sequence"/>
</dbReference>